<sequence>MRRTGRGGVPPSHSMLRRALEDSSTGLSSTTVILLAVFGSLVVIGLAVAAYYMNSNLRRRRQDLRREVRRIEATRAVMEQSHQSSYRSARDVVAAGAGHVQLANDVRIDPDFAHTRIPHHELFNLRLVAKGTGTVVFQAIFNNRDIAVKQLLPSQCTSLAVVTDFMREIHLAATLEHPNIVGFVGLAWTDGPSLADLSLLTEFMPNGDLMAFLTYERKTSPADRRLRATWDAWPPPNLTLSKQFSKQRIKTEIQENGTSKSSLALEVADALSYLHSFQPTIIHRDLKSKNILLSSTWNAQLNDFGHSRVMNADEIMTMNVGTIAWIAPEVLSGSRYTEQADIYSFGVLMSELDTLQVPYIELTREYIDEHHSELSSDLHHPKVKAKAKTLSNAFVAMSVAEGKLTPTFTPMIPHELLSLARACLSFAPQDRPTAIELSYLLRSIIQGEAN</sequence>
<proteinExistence type="predicted"/>
<dbReference type="AlphaFoldDB" id="A0A6G0X6J0"/>
<dbReference type="InterPro" id="IPR000719">
    <property type="entry name" value="Prot_kinase_dom"/>
</dbReference>
<dbReference type="PANTHER" id="PTHR44329">
    <property type="entry name" value="SERINE/THREONINE-PROTEIN KINASE TNNI3K-RELATED"/>
    <property type="match status" value="1"/>
</dbReference>
<feature type="coiled-coil region" evidence="1">
    <location>
        <begin position="54"/>
        <end position="81"/>
    </location>
</feature>
<organism evidence="4 5">
    <name type="scientific">Aphanomyces euteiches</name>
    <dbReference type="NCBI Taxonomy" id="100861"/>
    <lineage>
        <taxon>Eukaryota</taxon>
        <taxon>Sar</taxon>
        <taxon>Stramenopiles</taxon>
        <taxon>Oomycota</taxon>
        <taxon>Saprolegniomycetes</taxon>
        <taxon>Saprolegniales</taxon>
        <taxon>Verrucalvaceae</taxon>
        <taxon>Aphanomyces</taxon>
    </lineage>
</organism>
<dbReference type="GO" id="GO:0004674">
    <property type="term" value="F:protein serine/threonine kinase activity"/>
    <property type="evidence" value="ECO:0007669"/>
    <property type="project" value="TreeGrafter"/>
</dbReference>
<feature type="transmembrane region" description="Helical" evidence="2">
    <location>
        <begin position="32"/>
        <end position="52"/>
    </location>
</feature>
<dbReference type="InterPro" id="IPR008271">
    <property type="entry name" value="Ser/Thr_kinase_AS"/>
</dbReference>
<protein>
    <recommendedName>
        <fullName evidence="3">Protein kinase domain-containing protein</fullName>
    </recommendedName>
</protein>
<gene>
    <name evidence="4" type="ORF">Ae201684_008031</name>
</gene>
<dbReference type="PROSITE" id="PS50011">
    <property type="entry name" value="PROTEIN_KINASE_DOM"/>
    <property type="match status" value="1"/>
</dbReference>
<keyword evidence="2" id="KW-0812">Transmembrane</keyword>
<dbReference type="Proteomes" id="UP000481153">
    <property type="component" value="Unassembled WGS sequence"/>
</dbReference>
<dbReference type="VEuPathDB" id="FungiDB:AeMF1_019943"/>
<evidence type="ECO:0000256" key="2">
    <source>
        <dbReference type="SAM" id="Phobius"/>
    </source>
</evidence>
<comment type="caution">
    <text evidence="4">The sequence shown here is derived from an EMBL/GenBank/DDBJ whole genome shotgun (WGS) entry which is preliminary data.</text>
</comment>
<evidence type="ECO:0000259" key="3">
    <source>
        <dbReference type="PROSITE" id="PS50011"/>
    </source>
</evidence>
<keyword evidence="1" id="KW-0175">Coiled coil</keyword>
<evidence type="ECO:0000256" key="1">
    <source>
        <dbReference type="SAM" id="Coils"/>
    </source>
</evidence>
<dbReference type="PROSITE" id="PS00108">
    <property type="entry name" value="PROTEIN_KINASE_ST"/>
    <property type="match status" value="1"/>
</dbReference>
<accession>A0A6G0X6J0</accession>
<evidence type="ECO:0000313" key="4">
    <source>
        <dbReference type="EMBL" id="KAF0735552.1"/>
    </source>
</evidence>
<keyword evidence="2" id="KW-1133">Transmembrane helix</keyword>
<keyword evidence="5" id="KW-1185">Reference proteome</keyword>
<dbReference type="SUPFAM" id="SSF56112">
    <property type="entry name" value="Protein kinase-like (PK-like)"/>
    <property type="match status" value="1"/>
</dbReference>
<dbReference type="Pfam" id="PF07714">
    <property type="entry name" value="PK_Tyr_Ser-Thr"/>
    <property type="match status" value="1"/>
</dbReference>
<evidence type="ECO:0000313" key="5">
    <source>
        <dbReference type="Proteomes" id="UP000481153"/>
    </source>
</evidence>
<dbReference type="PANTHER" id="PTHR44329:SF214">
    <property type="entry name" value="PROTEIN KINASE DOMAIN-CONTAINING PROTEIN"/>
    <property type="match status" value="1"/>
</dbReference>
<dbReference type="InterPro" id="IPR051681">
    <property type="entry name" value="Ser/Thr_Kinases-Pseudokinases"/>
</dbReference>
<dbReference type="InterPro" id="IPR001245">
    <property type="entry name" value="Ser-Thr/Tyr_kinase_cat_dom"/>
</dbReference>
<feature type="domain" description="Protein kinase" evidence="3">
    <location>
        <begin position="122"/>
        <end position="445"/>
    </location>
</feature>
<dbReference type="SMART" id="SM00220">
    <property type="entry name" value="S_TKc"/>
    <property type="match status" value="1"/>
</dbReference>
<dbReference type="EMBL" id="VJMJ01000095">
    <property type="protein sequence ID" value="KAF0735552.1"/>
    <property type="molecule type" value="Genomic_DNA"/>
</dbReference>
<dbReference type="Gene3D" id="1.10.510.10">
    <property type="entry name" value="Transferase(Phosphotransferase) domain 1"/>
    <property type="match status" value="2"/>
</dbReference>
<dbReference type="InterPro" id="IPR011009">
    <property type="entry name" value="Kinase-like_dom_sf"/>
</dbReference>
<dbReference type="GO" id="GO:0005524">
    <property type="term" value="F:ATP binding"/>
    <property type="evidence" value="ECO:0007669"/>
    <property type="project" value="InterPro"/>
</dbReference>
<reference evidence="4 5" key="1">
    <citation type="submission" date="2019-07" db="EMBL/GenBank/DDBJ databases">
        <title>Genomics analysis of Aphanomyces spp. identifies a new class of oomycete effector associated with host adaptation.</title>
        <authorList>
            <person name="Gaulin E."/>
        </authorList>
    </citation>
    <scope>NUCLEOTIDE SEQUENCE [LARGE SCALE GENOMIC DNA]</scope>
    <source>
        <strain evidence="4 5">ATCC 201684</strain>
    </source>
</reference>
<keyword evidence="2" id="KW-0472">Membrane</keyword>
<name>A0A6G0X6J0_9STRA</name>